<dbReference type="AlphaFoldDB" id="X0WLU5"/>
<accession>X0WLU5</accession>
<dbReference type="PANTHER" id="PTHR43048">
    <property type="entry name" value="METHYLMALONYL-COA EPIMERASE"/>
    <property type="match status" value="1"/>
</dbReference>
<dbReference type="PROSITE" id="PS00934">
    <property type="entry name" value="GLYOXALASE_I_1"/>
    <property type="match status" value="1"/>
</dbReference>
<comment type="caution">
    <text evidence="3">The sequence shown here is derived from an EMBL/GenBank/DDBJ whole genome shotgun (WGS) entry which is preliminary data.</text>
</comment>
<feature type="non-terminal residue" evidence="3">
    <location>
        <position position="1"/>
    </location>
</feature>
<dbReference type="EMBL" id="BARS01045343">
    <property type="protein sequence ID" value="GAG31625.1"/>
    <property type="molecule type" value="Genomic_DNA"/>
</dbReference>
<evidence type="ECO:0000259" key="2">
    <source>
        <dbReference type="PROSITE" id="PS51819"/>
    </source>
</evidence>
<dbReference type="InterPro" id="IPR037523">
    <property type="entry name" value="VOC_core"/>
</dbReference>
<proteinExistence type="predicted"/>
<reference evidence="3" key="1">
    <citation type="journal article" date="2014" name="Front. Microbiol.">
        <title>High frequency of phylogenetically diverse reductive dehalogenase-homologous genes in deep subseafloor sedimentary metagenomes.</title>
        <authorList>
            <person name="Kawai M."/>
            <person name="Futagami T."/>
            <person name="Toyoda A."/>
            <person name="Takaki Y."/>
            <person name="Nishi S."/>
            <person name="Hori S."/>
            <person name="Arai W."/>
            <person name="Tsubouchi T."/>
            <person name="Morono Y."/>
            <person name="Uchiyama I."/>
            <person name="Ito T."/>
            <person name="Fujiyama A."/>
            <person name="Inagaki F."/>
            <person name="Takami H."/>
        </authorList>
    </citation>
    <scope>NUCLEOTIDE SEQUENCE</scope>
    <source>
        <strain evidence="3">Expedition CK06-06</strain>
    </source>
</reference>
<dbReference type="SUPFAM" id="SSF54593">
    <property type="entry name" value="Glyoxalase/Bleomycin resistance protein/Dihydroxybiphenyl dioxygenase"/>
    <property type="match status" value="1"/>
</dbReference>
<dbReference type="InterPro" id="IPR029068">
    <property type="entry name" value="Glyas_Bleomycin-R_OHBP_Dase"/>
</dbReference>
<organism evidence="3">
    <name type="scientific">marine sediment metagenome</name>
    <dbReference type="NCBI Taxonomy" id="412755"/>
    <lineage>
        <taxon>unclassified sequences</taxon>
        <taxon>metagenomes</taxon>
        <taxon>ecological metagenomes</taxon>
    </lineage>
</organism>
<evidence type="ECO:0000313" key="3">
    <source>
        <dbReference type="EMBL" id="GAG31625.1"/>
    </source>
</evidence>
<protein>
    <recommendedName>
        <fullName evidence="2">VOC domain-containing protein</fullName>
    </recommendedName>
</protein>
<dbReference type="GO" id="GO:0046872">
    <property type="term" value="F:metal ion binding"/>
    <property type="evidence" value="ECO:0007669"/>
    <property type="project" value="UniProtKB-KW"/>
</dbReference>
<dbReference type="InterPro" id="IPR004360">
    <property type="entry name" value="Glyas_Fos-R_dOase_dom"/>
</dbReference>
<dbReference type="PROSITE" id="PS51819">
    <property type="entry name" value="VOC"/>
    <property type="match status" value="1"/>
</dbReference>
<dbReference type="Gene3D" id="3.10.180.10">
    <property type="entry name" value="2,3-Dihydroxybiphenyl 1,2-Dioxygenase, domain 1"/>
    <property type="match status" value="1"/>
</dbReference>
<dbReference type="Pfam" id="PF00903">
    <property type="entry name" value="Glyoxalase"/>
    <property type="match status" value="1"/>
</dbReference>
<name>X0WLU5_9ZZZZ</name>
<gene>
    <name evidence="3" type="ORF">S01H1_68375</name>
</gene>
<dbReference type="GO" id="GO:0004462">
    <property type="term" value="F:lactoylglutathione lyase activity"/>
    <property type="evidence" value="ECO:0007669"/>
    <property type="project" value="InterPro"/>
</dbReference>
<keyword evidence="1" id="KW-0479">Metal-binding</keyword>
<feature type="domain" description="VOC" evidence="2">
    <location>
        <begin position="4"/>
        <end position="151"/>
    </location>
</feature>
<dbReference type="PANTHER" id="PTHR43048:SF5">
    <property type="entry name" value="BLR5325 PROTEIN"/>
    <property type="match status" value="1"/>
</dbReference>
<dbReference type="GO" id="GO:0004493">
    <property type="term" value="F:methylmalonyl-CoA epimerase activity"/>
    <property type="evidence" value="ECO:0007669"/>
    <property type="project" value="TreeGrafter"/>
</dbReference>
<evidence type="ECO:0000256" key="1">
    <source>
        <dbReference type="ARBA" id="ARBA00022723"/>
    </source>
</evidence>
<dbReference type="GO" id="GO:0046491">
    <property type="term" value="P:L-methylmalonyl-CoA metabolic process"/>
    <property type="evidence" value="ECO:0007669"/>
    <property type="project" value="TreeGrafter"/>
</dbReference>
<sequence>PTMRLHHVGIAVKYMESSIAFYRDALGLTVFQDEVISGPDVDMGLMEKDARVRMVLLSDEVGNMIELLGWQSPPVREKPLEHQRFTSMGLVEVCFMVSDLEKVEENLTRKGYSFRNPVWRFGSDLESYGGAEAKIRYVVDPNGVQVELMQIVMKGDT</sequence>
<dbReference type="InterPro" id="IPR018146">
    <property type="entry name" value="Glyoxalase_1_CS"/>
</dbReference>
<dbReference type="InterPro" id="IPR051785">
    <property type="entry name" value="MMCE/EMCE_epimerase"/>
</dbReference>